<dbReference type="OrthoDB" id="2157866at2759"/>
<dbReference type="InParanoid" id="A0A1Y1WQA6"/>
<dbReference type="SUPFAM" id="SSF50729">
    <property type="entry name" value="PH domain-like"/>
    <property type="match status" value="1"/>
</dbReference>
<dbReference type="Proteomes" id="UP000193498">
    <property type="component" value="Unassembled WGS sequence"/>
</dbReference>
<feature type="domain" description="PH" evidence="1">
    <location>
        <begin position="16"/>
        <end position="100"/>
    </location>
</feature>
<sequence length="100" mass="11887">MTHEGFRAVEELNNQALVKCGYLLKRSTKRKVWKKRWFVLRGTSLTCYKDDKEYELERIIDLSEAIQILEATWKTRKNVFGIVVSKKKYYFQAEVTYSIG</sequence>
<comment type="caution">
    <text evidence="2">The sequence shown here is derived from an EMBL/GenBank/DDBJ whole genome shotgun (WGS) entry which is preliminary data.</text>
</comment>
<dbReference type="EMBL" id="MCFE01000996">
    <property type="protein sequence ID" value="ORX75700.1"/>
    <property type="molecule type" value="Genomic_DNA"/>
</dbReference>
<name>A0A1Y1WQA6_9FUNG</name>
<dbReference type="SMART" id="SM00233">
    <property type="entry name" value="PH"/>
    <property type="match status" value="1"/>
</dbReference>
<dbReference type="Pfam" id="PF00169">
    <property type="entry name" value="PH"/>
    <property type="match status" value="1"/>
</dbReference>
<evidence type="ECO:0000259" key="1">
    <source>
        <dbReference type="PROSITE" id="PS50003"/>
    </source>
</evidence>
<dbReference type="PROSITE" id="PS50003">
    <property type="entry name" value="PH_DOMAIN"/>
    <property type="match status" value="1"/>
</dbReference>
<dbReference type="AlphaFoldDB" id="A0A1Y1WQA6"/>
<evidence type="ECO:0000313" key="2">
    <source>
        <dbReference type="EMBL" id="ORX75700.1"/>
    </source>
</evidence>
<dbReference type="FunFam" id="2.30.29.30:FF:000286">
    <property type="entry name" value="PH-protein kinase domain containing protein"/>
    <property type="match status" value="1"/>
</dbReference>
<reference evidence="2 3" key="1">
    <citation type="submission" date="2016-07" db="EMBL/GenBank/DDBJ databases">
        <title>Pervasive Adenine N6-methylation of Active Genes in Fungi.</title>
        <authorList>
            <consortium name="DOE Joint Genome Institute"/>
            <person name="Mondo S.J."/>
            <person name="Dannebaum R.O."/>
            <person name="Kuo R.C."/>
            <person name="Labutti K."/>
            <person name="Haridas S."/>
            <person name="Kuo A."/>
            <person name="Salamov A."/>
            <person name="Ahrendt S.R."/>
            <person name="Lipzen A."/>
            <person name="Sullivan W."/>
            <person name="Andreopoulos W.B."/>
            <person name="Clum A."/>
            <person name="Lindquist E."/>
            <person name="Daum C."/>
            <person name="Ramamoorthy G.K."/>
            <person name="Gryganskyi A."/>
            <person name="Culley D."/>
            <person name="Magnuson J.K."/>
            <person name="James T.Y."/>
            <person name="O'Malley M.A."/>
            <person name="Stajich J.E."/>
            <person name="Spatafora J.W."/>
            <person name="Visel A."/>
            <person name="Grigoriev I.V."/>
        </authorList>
    </citation>
    <scope>NUCLEOTIDE SEQUENCE [LARGE SCALE GENOMIC DNA]</scope>
    <source>
        <strain evidence="2 3">CBS 931.73</strain>
    </source>
</reference>
<protein>
    <submittedName>
        <fullName evidence="2">PH domain-like protein</fullName>
    </submittedName>
</protein>
<dbReference type="InterPro" id="IPR011993">
    <property type="entry name" value="PH-like_dom_sf"/>
</dbReference>
<dbReference type="PANTHER" id="PTHR14336">
    <property type="entry name" value="TANDEM PH DOMAIN CONTAINING PROTEIN"/>
    <property type="match status" value="1"/>
</dbReference>
<keyword evidence="3" id="KW-1185">Reference proteome</keyword>
<dbReference type="InterPro" id="IPR001849">
    <property type="entry name" value="PH_domain"/>
</dbReference>
<organism evidence="2 3">
    <name type="scientific">Basidiobolus meristosporus CBS 931.73</name>
    <dbReference type="NCBI Taxonomy" id="1314790"/>
    <lineage>
        <taxon>Eukaryota</taxon>
        <taxon>Fungi</taxon>
        <taxon>Fungi incertae sedis</taxon>
        <taxon>Zoopagomycota</taxon>
        <taxon>Entomophthoromycotina</taxon>
        <taxon>Basidiobolomycetes</taxon>
        <taxon>Basidiobolales</taxon>
        <taxon>Basidiobolaceae</taxon>
        <taxon>Basidiobolus</taxon>
    </lineage>
</organism>
<evidence type="ECO:0000313" key="3">
    <source>
        <dbReference type="Proteomes" id="UP000193498"/>
    </source>
</evidence>
<accession>A0A1Y1WQA6</accession>
<proteinExistence type="predicted"/>
<gene>
    <name evidence="2" type="ORF">K493DRAFT_364010</name>
</gene>
<dbReference type="Gene3D" id="2.30.29.30">
    <property type="entry name" value="Pleckstrin-homology domain (PH domain)/Phosphotyrosine-binding domain (PTB)"/>
    <property type="match status" value="1"/>
</dbReference>
<dbReference type="InterPro" id="IPR051707">
    <property type="entry name" value="PI-Interact_SigTrans_Reg"/>
</dbReference>